<comment type="similarity">
    <text evidence="1">Belongs to the peptidase S1 family.</text>
</comment>
<proteinExistence type="inferred from homology"/>
<dbReference type="InterPro" id="IPR009003">
    <property type="entry name" value="Peptidase_S1_PA"/>
</dbReference>
<keyword evidence="6" id="KW-0732">Signal</keyword>
<dbReference type="Gene3D" id="2.40.10.10">
    <property type="entry name" value="Trypsin-like serine proteases"/>
    <property type="match status" value="2"/>
</dbReference>
<feature type="signal peptide" evidence="6">
    <location>
        <begin position="1"/>
        <end position="20"/>
    </location>
</feature>
<dbReference type="SUPFAM" id="SSF50494">
    <property type="entry name" value="Trypsin-like serine proteases"/>
    <property type="match status" value="1"/>
</dbReference>
<evidence type="ECO:0000256" key="4">
    <source>
        <dbReference type="ARBA" id="ARBA00022825"/>
    </source>
</evidence>
<evidence type="ECO:0000256" key="2">
    <source>
        <dbReference type="ARBA" id="ARBA00022670"/>
    </source>
</evidence>
<dbReference type="PROSITE" id="PS50240">
    <property type="entry name" value="TRYPSIN_DOM"/>
    <property type="match status" value="1"/>
</dbReference>
<keyword evidence="3" id="KW-0378">Hydrolase</keyword>
<sequence>MSSKTSILVLVIELLGSVVANSDIRIFGSILNAKWILTAAHCLKKGPSDYLIKVGTSDLSSGGTYHRFWRNISPLIELEDEIEFSDLTQPIELETEVVGEVDAVVSGWGLDENDARPDNLKYLNTSILSDQQCSLSWGKRYWSSVEMFTLLGSDSGGPLVANGKQIGVVSWGTAKCGSTQPAVYARVSAYIDWIYNVINS</sequence>
<evidence type="ECO:0000256" key="3">
    <source>
        <dbReference type="ARBA" id="ARBA00022801"/>
    </source>
</evidence>
<keyword evidence="4" id="KW-0720">Serine protease</keyword>
<dbReference type="CDD" id="cd00190">
    <property type="entry name" value="Tryp_SPc"/>
    <property type="match status" value="1"/>
</dbReference>
<keyword evidence="9" id="KW-1185">Reference proteome</keyword>
<dbReference type="PROSITE" id="PS00134">
    <property type="entry name" value="TRYPSIN_HIS"/>
    <property type="match status" value="1"/>
</dbReference>
<keyword evidence="5" id="KW-1015">Disulfide bond</keyword>
<dbReference type="InterPro" id="IPR001314">
    <property type="entry name" value="Peptidase_S1A"/>
</dbReference>
<evidence type="ECO:0000256" key="6">
    <source>
        <dbReference type="SAM" id="SignalP"/>
    </source>
</evidence>
<evidence type="ECO:0000256" key="1">
    <source>
        <dbReference type="ARBA" id="ARBA00007664"/>
    </source>
</evidence>
<dbReference type="AlphaFoldDB" id="A0AAW1LA10"/>
<evidence type="ECO:0000259" key="7">
    <source>
        <dbReference type="PROSITE" id="PS50240"/>
    </source>
</evidence>
<dbReference type="InterPro" id="IPR043504">
    <property type="entry name" value="Peptidase_S1_PA_chymotrypsin"/>
</dbReference>
<accession>A0AAW1LA10</accession>
<dbReference type="PRINTS" id="PR00722">
    <property type="entry name" value="CHYMOTRYPSIN"/>
</dbReference>
<dbReference type="GO" id="GO:0004252">
    <property type="term" value="F:serine-type endopeptidase activity"/>
    <property type="evidence" value="ECO:0007669"/>
    <property type="project" value="InterPro"/>
</dbReference>
<dbReference type="Pfam" id="PF00089">
    <property type="entry name" value="Trypsin"/>
    <property type="match status" value="1"/>
</dbReference>
<reference evidence="8 9" key="1">
    <citation type="journal article" date="2024" name="BMC Genomics">
        <title>De novo assembly and annotation of Popillia japonica's genome with initial clues to its potential as an invasive pest.</title>
        <authorList>
            <person name="Cucini C."/>
            <person name="Boschi S."/>
            <person name="Funari R."/>
            <person name="Cardaioli E."/>
            <person name="Iannotti N."/>
            <person name="Marturano G."/>
            <person name="Paoli F."/>
            <person name="Bruttini M."/>
            <person name="Carapelli A."/>
            <person name="Frati F."/>
            <person name="Nardi F."/>
        </authorList>
    </citation>
    <scope>NUCLEOTIDE SEQUENCE [LARGE SCALE GENOMIC DNA]</scope>
    <source>
        <strain evidence="8">DMR45628</strain>
    </source>
</reference>
<protein>
    <submittedName>
        <fullName evidence="8">Trypsin</fullName>
    </submittedName>
</protein>
<dbReference type="InterPro" id="IPR050430">
    <property type="entry name" value="Peptidase_S1"/>
</dbReference>
<keyword evidence="2" id="KW-0645">Protease</keyword>
<comment type="caution">
    <text evidence="8">The sequence shown here is derived from an EMBL/GenBank/DDBJ whole genome shotgun (WGS) entry which is preliminary data.</text>
</comment>
<feature type="domain" description="Peptidase S1" evidence="7">
    <location>
        <begin position="28"/>
        <end position="199"/>
    </location>
</feature>
<dbReference type="InterPro" id="IPR018114">
    <property type="entry name" value="TRYPSIN_HIS"/>
</dbReference>
<dbReference type="PANTHER" id="PTHR24276">
    <property type="entry name" value="POLYSERASE-RELATED"/>
    <property type="match status" value="1"/>
</dbReference>
<evidence type="ECO:0000313" key="9">
    <source>
        <dbReference type="Proteomes" id="UP001458880"/>
    </source>
</evidence>
<dbReference type="EMBL" id="JASPKY010000143">
    <property type="protein sequence ID" value="KAK9730711.1"/>
    <property type="molecule type" value="Genomic_DNA"/>
</dbReference>
<dbReference type="GO" id="GO:0006508">
    <property type="term" value="P:proteolysis"/>
    <property type="evidence" value="ECO:0007669"/>
    <property type="project" value="UniProtKB-KW"/>
</dbReference>
<evidence type="ECO:0000313" key="8">
    <source>
        <dbReference type="EMBL" id="KAK9730711.1"/>
    </source>
</evidence>
<dbReference type="Proteomes" id="UP001458880">
    <property type="component" value="Unassembled WGS sequence"/>
</dbReference>
<organism evidence="8 9">
    <name type="scientific">Popillia japonica</name>
    <name type="common">Japanese beetle</name>
    <dbReference type="NCBI Taxonomy" id="7064"/>
    <lineage>
        <taxon>Eukaryota</taxon>
        <taxon>Metazoa</taxon>
        <taxon>Ecdysozoa</taxon>
        <taxon>Arthropoda</taxon>
        <taxon>Hexapoda</taxon>
        <taxon>Insecta</taxon>
        <taxon>Pterygota</taxon>
        <taxon>Neoptera</taxon>
        <taxon>Endopterygota</taxon>
        <taxon>Coleoptera</taxon>
        <taxon>Polyphaga</taxon>
        <taxon>Scarabaeiformia</taxon>
        <taxon>Scarabaeidae</taxon>
        <taxon>Rutelinae</taxon>
        <taxon>Popillia</taxon>
    </lineage>
</organism>
<name>A0AAW1LA10_POPJA</name>
<dbReference type="SMART" id="SM00020">
    <property type="entry name" value="Tryp_SPc"/>
    <property type="match status" value="1"/>
</dbReference>
<gene>
    <name evidence="8" type="ORF">QE152_g14310</name>
</gene>
<dbReference type="PANTHER" id="PTHR24276:SF98">
    <property type="entry name" value="FI18310P1-RELATED"/>
    <property type="match status" value="1"/>
</dbReference>
<feature type="chain" id="PRO_5043923511" evidence="6">
    <location>
        <begin position="21"/>
        <end position="200"/>
    </location>
</feature>
<dbReference type="InterPro" id="IPR001254">
    <property type="entry name" value="Trypsin_dom"/>
</dbReference>
<evidence type="ECO:0000256" key="5">
    <source>
        <dbReference type="ARBA" id="ARBA00023157"/>
    </source>
</evidence>